<keyword evidence="1" id="KW-0460">Magnesium</keyword>
<comment type="caution">
    <text evidence="3">The sequence shown here is derived from an EMBL/GenBank/DDBJ whole genome shotgun (WGS) entry which is preliminary data.</text>
</comment>
<dbReference type="InterPro" id="IPR029060">
    <property type="entry name" value="PIN-like_dom_sf"/>
</dbReference>
<evidence type="ECO:0000256" key="1">
    <source>
        <dbReference type="ARBA" id="ARBA00022842"/>
    </source>
</evidence>
<organism evidence="3 4">
    <name type="scientific">Achromobacter mucicolens</name>
    <dbReference type="NCBI Taxonomy" id="1389922"/>
    <lineage>
        <taxon>Bacteria</taxon>
        <taxon>Pseudomonadati</taxon>
        <taxon>Pseudomonadota</taxon>
        <taxon>Betaproteobacteria</taxon>
        <taxon>Burkholderiales</taxon>
        <taxon>Alcaligenaceae</taxon>
        <taxon>Achromobacter</taxon>
    </lineage>
</organism>
<dbReference type="SUPFAM" id="SSF88723">
    <property type="entry name" value="PIN domain-like"/>
    <property type="match status" value="1"/>
</dbReference>
<dbReference type="InterPro" id="IPR002716">
    <property type="entry name" value="PIN_dom"/>
</dbReference>
<dbReference type="CDD" id="cd09873">
    <property type="entry name" value="PIN_Pae0151-like"/>
    <property type="match status" value="1"/>
</dbReference>
<gene>
    <name evidence="3" type="ORF">LMG3415_00274</name>
</gene>
<dbReference type="InterPro" id="IPR044153">
    <property type="entry name" value="PIN_Pae0151-like"/>
</dbReference>
<reference evidence="3 4" key="1">
    <citation type="submission" date="2020-04" db="EMBL/GenBank/DDBJ databases">
        <authorList>
            <person name="De Canck E."/>
        </authorList>
    </citation>
    <scope>NUCLEOTIDE SEQUENCE [LARGE SCALE GENOMIC DNA]</scope>
    <source>
        <strain evidence="3 4">LMG 3415</strain>
    </source>
</reference>
<dbReference type="Gene3D" id="3.40.50.1010">
    <property type="entry name" value="5'-nuclease"/>
    <property type="match status" value="1"/>
</dbReference>
<dbReference type="Pfam" id="PF01850">
    <property type="entry name" value="PIN"/>
    <property type="match status" value="1"/>
</dbReference>
<dbReference type="EMBL" id="CADIKR010000001">
    <property type="protein sequence ID" value="CAB3818438.1"/>
    <property type="molecule type" value="Genomic_DNA"/>
</dbReference>
<sequence>MKLVLDASVALNWLSLPSQPFREAAFRILEGLDDYVTYVPTIWHLEVAHGAMRAERSGMATASMLTKFSEILSRVPFSEEQRPTQLWLAASVSLARKHSLTVYDASYLELALATGATLATFDQKLCAAAQTCGLSVLGPPSLLAEPLAQYGFPYQYGSPYFTPYFVRYASTASRFSANAASSCSKARMSVSEAIATTGMP</sequence>
<dbReference type="InterPro" id="IPR051619">
    <property type="entry name" value="TypeII_TA_RNase_PINc/VapC"/>
</dbReference>
<feature type="domain" description="PIN" evidence="2">
    <location>
        <begin position="4"/>
        <end position="129"/>
    </location>
</feature>
<evidence type="ECO:0000259" key="2">
    <source>
        <dbReference type="Pfam" id="PF01850"/>
    </source>
</evidence>
<evidence type="ECO:0000313" key="3">
    <source>
        <dbReference type="EMBL" id="CAB3818438.1"/>
    </source>
</evidence>
<accession>A0ABM8L6P5</accession>
<dbReference type="PANTHER" id="PTHR35901:SF1">
    <property type="entry name" value="EXONUCLEASE VAPC9"/>
    <property type="match status" value="1"/>
</dbReference>
<proteinExistence type="predicted"/>
<dbReference type="PANTHER" id="PTHR35901">
    <property type="entry name" value="RIBONUCLEASE VAPC3"/>
    <property type="match status" value="1"/>
</dbReference>
<name>A0ABM8L6P5_9BURK</name>
<protein>
    <recommendedName>
        <fullName evidence="2">PIN domain-containing protein</fullName>
    </recommendedName>
</protein>
<evidence type="ECO:0000313" key="4">
    <source>
        <dbReference type="Proteomes" id="UP000507140"/>
    </source>
</evidence>
<keyword evidence="4" id="KW-1185">Reference proteome</keyword>
<dbReference type="Proteomes" id="UP000507140">
    <property type="component" value="Unassembled WGS sequence"/>
</dbReference>